<name>A0ABP3NA92_9GAMM</name>
<reference evidence="4" key="1">
    <citation type="journal article" date="2019" name="Int. J. Syst. Evol. Microbiol.">
        <title>The Global Catalogue of Microorganisms (GCM) 10K type strain sequencing project: providing services to taxonomists for standard genome sequencing and annotation.</title>
        <authorList>
            <consortium name="The Broad Institute Genomics Platform"/>
            <consortium name="The Broad Institute Genome Sequencing Center for Infectious Disease"/>
            <person name="Wu L."/>
            <person name="Ma J."/>
        </authorList>
    </citation>
    <scope>NUCLEOTIDE SEQUENCE [LARGE SCALE GENOMIC DNA]</scope>
    <source>
        <strain evidence="4">JCM 14331</strain>
    </source>
</reference>
<evidence type="ECO:0000313" key="4">
    <source>
        <dbReference type="Proteomes" id="UP001501169"/>
    </source>
</evidence>
<protein>
    <recommendedName>
        <fullName evidence="2">FlgO domain-containing protein</fullName>
    </recommendedName>
</protein>
<evidence type="ECO:0000259" key="2">
    <source>
        <dbReference type="Pfam" id="PF17680"/>
    </source>
</evidence>
<sequence>MKILIWVVVLLTASGCSVKPAAPVTTTAELSEFPLHVYTQQLADNLFAQLPNAGSVMQPAAQIAVASFVPVNSLSLSAVDEAEKQLANQLSESMLTHARQHGFTVFDYRLRQQLLLLDDHAQALSRQLEDISAASDADTLLAGTYTPMEDGYMLNARLISVANQKVLAAASGYIPANVLWGQRQVVQQGDMLYRRSMSGETK</sequence>
<gene>
    <name evidence="3" type="ORF">GCM10009098_00640</name>
</gene>
<dbReference type="Proteomes" id="UP001501169">
    <property type="component" value="Unassembled WGS sequence"/>
</dbReference>
<feature type="chain" id="PRO_5045627450" description="FlgO domain-containing protein" evidence="1">
    <location>
        <begin position="22"/>
        <end position="202"/>
    </location>
</feature>
<accession>A0ABP3NA92</accession>
<dbReference type="RefSeq" id="WP_226765957.1">
    <property type="nucleotide sequence ID" value="NZ_BAAAEO010000001.1"/>
</dbReference>
<keyword evidence="4" id="KW-1185">Reference proteome</keyword>
<evidence type="ECO:0000313" key="3">
    <source>
        <dbReference type="EMBL" id="GAA0537074.1"/>
    </source>
</evidence>
<dbReference type="InterPro" id="IPR014549">
    <property type="entry name" value="FlgO"/>
</dbReference>
<feature type="signal peptide" evidence="1">
    <location>
        <begin position="1"/>
        <end position="21"/>
    </location>
</feature>
<dbReference type="PROSITE" id="PS51257">
    <property type="entry name" value="PROKAR_LIPOPROTEIN"/>
    <property type="match status" value="1"/>
</dbReference>
<feature type="domain" description="FlgO" evidence="2">
    <location>
        <begin position="40"/>
        <end position="178"/>
    </location>
</feature>
<organism evidence="3 4">
    <name type="scientific">Rheinheimera aquimaris</name>
    <dbReference type="NCBI Taxonomy" id="412437"/>
    <lineage>
        <taxon>Bacteria</taxon>
        <taxon>Pseudomonadati</taxon>
        <taxon>Pseudomonadota</taxon>
        <taxon>Gammaproteobacteria</taxon>
        <taxon>Chromatiales</taxon>
        <taxon>Chromatiaceae</taxon>
        <taxon>Rheinheimera</taxon>
    </lineage>
</organism>
<comment type="caution">
    <text evidence="3">The sequence shown here is derived from an EMBL/GenBank/DDBJ whole genome shotgun (WGS) entry which is preliminary data.</text>
</comment>
<keyword evidence="1" id="KW-0732">Signal</keyword>
<proteinExistence type="predicted"/>
<dbReference type="EMBL" id="BAAAEO010000001">
    <property type="protein sequence ID" value="GAA0537074.1"/>
    <property type="molecule type" value="Genomic_DNA"/>
</dbReference>
<dbReference type="PIRSF" id="PIRSF028688">
    <property type="entry name" value="UCP_imp_028688"/>
    <property type="match status" value="1"/>
</dbReference>
<dbReference type="InterPro" id="IPR041215">
    <property type="entry name" value="FlgO_dom"/>
</dbReference>
<evidence type="ECO:0000256" key="1">
    <source>
        <dbReference type="SAM" id="SignalP"/>
    </source>
</evidence>
<dbReference type="Pfam" id="PF17680">
    <property type="entry name" value="FlgO"/>
    <property type="match status" value="1"/>
</dbReference>